<reference evidence="2 3" key="1">
    <citation type="submission" date="2023-01" db="EMBL/GenBank/DDBJ databases">
        <title>Analysis of 21 Apiospora genomes using comparative genomics revels a genus with tremendous synthesis potential of carbohydrate active enzymes and secondary metabolites.</title>
        <authorList>
            <person name="Sorensen T."/>
        </authorList>
    </citation>
    <scope>NUCLEOTIDE SEQUENCE [LARGE SCALE GENOMIC DNA]</scope>
    <source>
        <strain evidence="2 3">CBS 83171</strain>
    </source>
</reference>
<proteinExistence type="predicted"/>
<keyword evidence="3" id="KW-1185">Reference proteome</keyword>
<evidence type="ECO:0000313" key="2">
    <source>
        <dbReference type="EMBL" id="KAK8047872.1"/>
    </source>
</evidence>
<feature type="compositionally biased region" description="Basic and acidic residues" evidence="1">
    <location>
        <begin position="178"/>
        <end position="208"/>
    </location>
</feature>
<sequence>MAGNRPRQPWLKDHVNEMYSILTPGVANDYVEGLAIEALGTPSDTARGDNGGYTDNASTPFGFPIPSIGYARNMQEQVCRSKLKPQPAARDTELNTWMGGPALLTEADEGAESPYKVEKVLNGLEWNWPQNNQPQDILNIYGSESFVCPFGRLGLNQCGTCGERSGIHTTECNAGKAKAKEQDPGNDRKYNEKPRMENDEEHGDARPY</sequence>
<comment type="caution">
    <text evidence="2">The sequence shown here is derived from an EMBL/GenBank/DDBJ whole genome shotgun (WGS) entry which is preliminary data.</text>
</comment>
<dbReference type="Proteomes" id="UP001446871">
    <property type="component" value="Unassembled WGS sequence"/>
</dbReference>
<gene>
    <name evidence="2" type="ORF">PG996_015936</name>
</gene>
<feature type="region of interest" description="Disordered" evidence="1">
    <location>
        <begin position="169"/>
        <end position="208"/>
    </location>
</feature>
<evidence type="ECO:0000256" key="1">
    <source>
        <dbReference type="SAM" id="MobiDB-lite"/>
    </source>
</evidence>
<name>A0ABR1TN73_9PEZI</name>
<accession>A0ABR1TN73</accession>
<protein>
    <submittedName>
        <fullName evidence="2">Uncharacterized protein</fullName>
    </submittedName>
</protein>
<dbReference type="EMBL" id="JAQQWM010000009">
    <property type="protein sequence ID" value="KAK8047872.1"/>
    <property type="molecule type" value="Genomic_DNA"/>
</dbReference>
<evidence type="ECO:0000313" key="3">
    <source>
        <dbReference type="Proteomes" id="UP001446871"/>
    </source>
</evidence>
<organism evidence="2 3">
    <name type="scientific">Apiospora saccharicola</name>
    <dbReference type="NCBI Taxonomy" id="335842"/>
    <lineage>
        <taxon>Eukaryota</taxon>
        <taxon>Fungi</taxon>
        <taxon>Dikarya</taxon>
        <taxon>Ascomycota</taxon>
        <taxon>Pezizomycotina</taxon>
        <taxon>Sordariomycetes</taxon>
        <taxon>Xylariomycetidae</taxon>
        <taxon>Amphisphaeriales</taxon>
        <taxon>Apiosporaceae</taxon>
        <taxon>Apiospora</taxon>
    </lineage>
</organism>